<dbReference type="GO" id="GO:0005759">
    <property type="term" value="C:mitochondrial matrix"/>
    <property type="evidence" value="ECO:0000318"/>
    <property type="project" value="GO_Central"/>
</dbReference>
<dbReference type="FunCoup" id="A0A7I4EM87">
    <property type="interactions" value="530"/>
</dbReference>
<dbReference type="EnsemblPlants" id="Pp3c9_7930V3.3">
    <property type="protein sequence ID" value="Pp3c9_7930V3.3"/>
    <property type="gene ID" value="Pp3c9_7930"/>
</dbReference>
<dbReference type="EMBL" id="ABEU02000009">
    <property type="status" value="NOT_ANNOTATED_CDS"/>
    <property type="molecule type" value="Genomic_DNA"/>
</dbReference>
<dbReference type="InterPro" id="IPR008011">
    <property type="entry name" value="Complex1_LYR_dom"/>
</dbReference>
<dbReference type="PANTHER" id="PTHR46749">
    <property type="entry name" value="COMPLEX III ASSEMBLY FACTOR LYRM7"/>
    <property type="match status" value="1"/>
</dbReference>
<dbReference type="PANTHER" id="PTHR46749:SF1">
    <property type="entry name" value="COMPLEX III ASSEMBLY FACTOR LYRM7"/>
    <property type="match status" value="1"/>
</dbReference>
<evidence type="ECO:0000313" key="5">
    <source>
        <dbReference type="EnsemblPlants" id="Pp3c9_7930V3.3"/>
    </source>
</evidence>
<dbReference type="GO" id="GO:0044183">
    <property type="term" value="F:protein folding chaperone"/>
    <property type="evidence" value="ECO:0000318"/>
    <property type="project" value="GO_Central"/>
</dbReference>
<organism evidence="5 6">
    <name type="scientific">Physcomitrium patens</name>
    <name type="common">Spreading-leaved earth moss</name>
    <name type="synonym">Physcomitrella patens</name>
    <dbReference type="NCBI Taxonomy" id="3218"/>
    <lineage>
        <taxon>Eukaryota</taxon>
        <taxon>Viridiplantae</taxon>
        <taxon>Streptophyta</taxon>
        <taxon>Embryophyta</taxon>
        <taxon>Bryophyta</taxon>
        <taxon>Bryophytina</taxon>
        <taxon>Bryopsida</taxon>
        <taxon>Funariidae</taxon>
        <taxon>Funariales</taxon>
        <taxon>Funariaceae</taxon>
        <taxon>Physcomitrium</taxon>
    </lineage>
</organism>
<keyword evidence="2" id="KW-0496">Mitochondrion</keyword>
<dbReference type="GO" id="GO:0034551">
    <property type="term" value="P:mitochondrial respiratory chain complex III assembly"/>
    <property type="evidence" value="ECO:0000318"/>
    <property type="project" value="GO_Central"/>
</dbReference>
<accession>A0A7I4EM87</accession>
<dbReference type="AlphaFoldDB" id="A0A7I4EM87"/>
<sequence length="103" mass="11588">MASARGEVLALFRSLLRTRKQCFAGDSEMLAASAKQIRDEFEGHRNVGAGEELDKLVTKAREAVEFMKVNIVQAKLNERGNYDETVIARSRILPYLDLFLNVS</sequence>
<dbReference type="InterPro" id="IPR050435">
    <property type="entry name" value="MZM1/LYRM7"/>
</dbReference>
<evidence type="ECO:0000313" key="6">
    <source>
        <dbReference type="Proteomes" id="UP000006727"/>
    </source>
</evidence>
<protein>
    <recommendedName>
        <fullName evidence="4">Complex 1 LYR protein domain-containing protein</fullName>
    </recommendedName>
</protein>
<evidence type="ECO:0000256" key="1">
    <source>
        <dbReference type="ARBA" id="ARBA00004305"/>
    </source>
</evidence>
<feature type="domain" description="Complex 1 LYR protein" evidence="4">
    <location>
        <begin position="7"/>
        <end position="65"/>
    </location>
</feature>
<evidence type="ECO:0000256" key="2">
    <source>
        <dbReference type="ARBA" id="ARBA00023128"/>
    </source>
</evidence>
<name>A0A7I4EM87_PHYPA</name>
<gene>
    <name evidence="5" type="primary">LOC112286403</name>
</gene>
<dbReference type="Pfam" id="PF05347">
    <property type="entry name" value="Complex1_LYR"/>
    <property type="match status" value="1"/>
</dbReference>
<evidence type="ECO:0000259" key="4">
    <source>
        <dbReference type="Pfam" id="PF05347"/>
    </source>
</evidence>
<keyword evidence="3" id="KW-0143">Chaperone</keyword>
<reference evidence="5" key="3">
    <citation type="submission" date="2020-12" db="UniProtKB">
        <authorList>
            <consortium name="EnsemblPlants"/>
        </authorList>
    </citation>
    <scope>IDENTIFICATION</scope>
</reference>
<dbReference type="InterPro" id="IPR045298">
    <property type="entry name" value="Complex1_LYR_LYRM7"/>
</dbReference>
<reference evidence="5 6" key="2">
    <citation type="journal article" date="2018" name="Plant J.">
        <title>The Physcomitrella patens chromosome-scale assembly reveals moss genome structure and evolution.</title>
        <authorList>
            <person name="Lang D."/>
            <person name="Ullrich K.K."/>
            <person name="Murat F."/>
            <person name="Fuchs J."/>
            <person name="Jenkins J."/>
            <person name="Haas F.B."/>
            <person name="Piednoel M."/>
            <person name="Gundlach H."/>
            <person name="Van Bel M."/>
            <person name="Meyberg R."/>
            <person name="Vives C."/>
            <person name="Morata J."/>
            <person name="Symeonidi A."/>
            <person name="Hiss M."/>
            <person name="Muchero W."/>
            <person name="Kamisugi Y."/>
            <person name="Saleh O."/>
            <person name="Blanc G."/>
            <person name="Decker E.L."/>
            <person name="van Gessel N."/>
            <person name="Grimwood J."/>
            <person name="Hayes R.D."/>
            <person name="Graham S.W."/>
            <person name="Gunter L.E."/>
            <person name="McDaniel S.F."/>
            <person name="Hoernstein S.N.W."/>
            <person name="Larsson A."/>
            <person name="Li F.W."/>
            <person name="Perroud P.F."/>
            <person name="Phillips J."/>
            <person name="Ranjan P."/>
            <person name="Rokshar D.S."/>
            <person name="Rothfels C.J."/>
            <person name="Schneider L."/>
            <person name="Shu S."/>
            <person name="Stevenson D.W."/>
            <person name="Thummler F."/>
            <person name="Tillich M."/>
            <person name="Villarreal Aguilar J.C."/>
            <person name="Widiez T."/>
            <person name="Wong G.K."/>
            <person name="Wymore A."/>
            <person name="Zhang Y."/>
            <person name="Zimmer A.D."/>
            <person name="Quatrano R.S."/>
            <person name="Mayer K.F.X."/>
            <person name="Goodstein D."/>
            <person name="Casacuberta J.M."/>
            <person name="Vandepoele K."/>
            <person name="Reski R."/>
            <person name="Cuming A.C."/>
            <person name="Tuskan G.A."/>
            <person name="Maumus F."/>
            <person name="Salse J."/>
            <person name="Schmutz J."/>
            <person name="Rensing S.A."/>
        </authorList>
    </citation>
    <scope>NUCLEOTIDE SEQUENCE [LARGE SCALE GENOMIC DNA]</scope>
    <source>
        <strain evidence="5 6">cv. Gransden 2004</strain>
    </source>
</reference>
<keyword evidence="6" id="KW-1185">Reference proteome</keyword>
<comment type="subcellular location">
    <subcellularLocation>
        <location evidence="1">Mitochondrion matrix</location>
    </subcellularLocation>
</comment>
<proteinExistence type="predicted"/>
<dbReference type="CDD" id="cd20267">
    <property type="entry name" value="Complex1_LYR_LYRM7"/>
    <property type="match status" value="1"/>
</dbReference>
<dbReference type="InParanoid" id="A0A7I4EM87"/>
<dbReference type="Proteomes" id="UP000006727">
    <property type="component" value="Chromosome 9"/>
</dbReference>
<reference evidence="5 6" key="1">
    <citation type="journal article" date="2008" name="Science">
        <title>The Physcomitrella genome reveals evolutionary insights into the conquest of land by plants.</title>
        <authorList>
            <person name="Rensing S."/>
            <person name="Lang D."/>
            <person name="Zimmer A."/>
            <person name="Terry A."/>
            <person name="Salamov A."/>
            <person name="Shapiro H."/>
            <person name="Nishiyama T."/>
            <person name="Perroud P.-F."/>
            <person name="Lindquist E."/>
            <person name="Kamisugi Y."/>
            <person name="Tanahashi T."/>
            <person name="Sakakibara K."/>
            <person name="Fujita T."/>
            <person name="Oishi K."/>
            <person name="Shin-I T."/>
            <person name="Kuroki Y."/>
            <person name="Toyoda A."/>
            <person name="Suzuki Y."/>
            <person name="Hashimoto A."/>
            <person name="Yamaguchi K."/>
            <person name="Sugano A."/>
            <person name="Kohara Y."/>
            <person name="Fujiyama A."/>
            <person name="Anterola A."/>
            <person name="Aoki S."/>
            <person name="Ashton N."/>
            <person name="Barbazuk W.B."/>
            <person name="Barker E."/>
            <person name="Bennetzen J."/>
            <person name="Bezanilla M."/>
            <person name="Blankenship R."/>
            <person name="Cho S.H."/>
            <person name="Dutcher S."/>
            <person name="Estelle M."/>
            <person name="Fawcett J.A."/>
            <person name="Gundlach H."/>
            <person name="Hanada K."/>
            <person name="Heyl A."/>
            <person name="Hicks K.A."/>
            <person name="Hugh J."/>
            <person name="Lohr M."/>
            <person name="Mayer K."/>
            <person name="Melkozernov A."/>
            <person name="Murata T."/>
            <person name="Nelson D."/>
            <person name="Pils B."/>
            <person name="Prigge M."/>
            <person name="Reiss B."/>
            <person name="Renner T."/>
            <person name="Rombauts S."/>
            <person name="Rushton P."/>
            <person name="Sanderfoot A."/>
            <person name="Schween G."/>
            <person name="Shiu S.-H."/>
            <person name="Stueber K."/>
            <person name="Theodoulou F.L."/>
            <person name="Tu H."/>
            <person name="Van de Peer Y."/>
            <person name="Verrier P.J."/>
            <person name="Waters E."/>
            <person name="Wood A."/>
            <person name="Yang L."/>
            <person name="Cove D."/>
            <person name="Cuming A."/>
            <person name="Hasebe M."/>
            <person name="Lucas S."/>
            <person name="Mishler D.B."/>
            <person name="Reski R."/>
            <person name="Grigoriev I."/>
            <person name="Quatrano R.S."/>
            <person name="Boore J.L."/>
        </authorList>
    </citation>
    <scope>NUCLEOTIDE SEQUENCE [LARGE SCALE GENOMIC DNA]</scope>
    <source>
        <strain evidence="5 6">cv. Gransden 2004</strain>
    </source>
</reference>
<evidence type="ECO:0000256" key="3">
    <source>
        <dbReference type="ARBA" id="ARBA00023186"/>
    </source>
</evidence>
<dbReference type="Gramene" id="Pp3c9_7930V3.3">
    <property type="protein sequence ID" value="Pp3c9_7930V3.3"/>
    <property type="gene ID" value="Pp3c9_7930"/>
</dbReference>